<evidence type="ECO:0000313" key="2">
    <source>
        <dbReference type="EMBL" id="PZN71067.1"/>
    </source>
</evidence>
<dbReference type="AlphaFoldDB" id="A0A2W4SHC4"/>
<dbReference type="PIRSF" id="PIRSF029693">
    <property type="entry name" value="UCP029693"/>
    <property type="match status" value="1"/>
</dbReference>
<protein>
    <submittedName>
        <fullName evidence="2">DUF2333 domain-containing protein</fullName>
    </submittedName>
</protein>
<proteinExistence type="predicted"/>
<dbReference type="InterPro" id="IPR016936">
    <property type="entry name" value="UCP029693"/>
</dbReference>
<name>A0A2W4SHC4_9GAMM</name>
<sequence length="356" mass="39506">MSVPKKTISPVKPTNAGVLDIINPKKLKEKGPLWMVGGSIVFIGILLFAIAEYWGDEEPRFDVLQVAMQDAGVENPKDMPLGYAYASAIIHIADILLHKPGGFLSNDMFPPGVLEDNMPQWEYGVLTSLRDGTSALRNHIARAQSQSKEDADLAKAEPMFYFDHKSWQLPSSESEYSKGIEAMERYRDRLRKKGPAGNTTGAEAGNESQFYARADNLRQYLEILEKRLGSLSNRLSASAGDARQISQEDGRVAVTKTSWWNIDDIFFEARGYCWSTIHILQAVEFDFRDILGNKTALVTLQSIIHELEDGQSPFLSPVILNGGGFGLFANYSLTLANYIARANAATLDLRNLLQQG</sequence>
<dbReference type="Proteomes" id="UP000249396">
    <property type="component" value="Unassembled WGS sequence"/>
</dbReference>
<comment type="caution">
    <text evidence="2">The sequence shown here is derived from an EMBL/GenBank/DDBJ whole genome shotgun (WGS) entry which is preliminary data.</text>
</comment>
<reference evidence="2 3" key="1">
    <citation type="journal article" date="2018" name="Aquat. Microb. Ecol.">
        <title>Gammaproteobacterial methanotrophs dominate.</title>
        <authorList>
            <person name="Rissanen A.J."/>
            <person name="Saarenheimo J."/>
            <person name="Tiirola M."/>
            <person name="Peura S."/>
            <person name="Aalto S.L."/>
            <person name="Karvinen A."/>
            <person name="Nykanen H."/>
        </authorList>
    </citation>
    <scope>NUCLEOTIDE SEQUENCE [LARGE SCALE GENOMIC DNA]</scope>
    <source>
        <strain evidence="2">AMbin10</strain>
    </source>
</reference>
<gene>
    <name evidence="2" type="ORF">DM484_27230</name>
</gene>
<keyword evidence="1" id="KW-0472">Membrane</keyword>
<dbReference type="EMBL" id="QJPH01000535">
    <property type="protein sequence ID" value="PZN71067.1"/>
    <property type="molecule type" value="Genomic_DNA"/>
</dbReference>
<keyword evidence="1" id="KW-0812">Transmembrane</keyword>
<accession>A0A2W4SHC4</accession>
<keyword evidence="1" id="KW-1133">Transmembrane helix</keyword>
<dbReference type="Pfam" id="PF10095">
    <property type="entry name" value="DUF2333"/>
    <property type="match status" value="1"/>
</dbReference>
<evidence type="ECO:0000256" key="1">
    <source>
        <dbReference type="SAM" id="Phobius"/>
    </source>
</evidence>
<evidence type="ECO:0000313" key="3">
    <source>
        <dbReference type="Proteomes" id="UP000249396"/>
    </source>
</evidence>
<feature type="transmembrane region" description="Helical" evidence="1">
    <location>
        <begin position="33"/>
        <end position="55"/>
    </location>
</feature>
<organism evidence="2 3">
    <name type="scientific">Candidatus Methylumidiphilus alinenensis</name>
    <dbReference type="NCBI Taxonomy" id="2202197"/>
    <lineage>
        <taxon>Bacteria</taxon>
        <taxon>Pseudomonadati</taxon>
        <taxon>Pseudomonadota</taxon>
        <taxon>Gammaproteobacteria</taxon>
        <taxon>Methylococcales</taxon>
        <taxon>Candidatus Methylumidiphilus</taxon>
    </lineage>
</organism>